<proteinExistence type="predicted"/>
<feature type="compositionally biased region" description="Basic and acidic residues" evidence="1">
    <location>
        <begin position="1"/>
        <end position="13"/>
    </location>
</feature>
<accession>A0AAV1K1U3</accession>
<evidence type="ECO:0000313" key="2">
    <source>
        <dbReference type="EMBL" id="CAK1554325.1"/>
    </source>
</evidence>
<name>A0AAV1K1U3_9NEOP</name>
<feature type="compositionally biased region" description="Low complexity" evidence="1">
    <location>
        <begin position="17"/>
        <end position="26"/>
    </location>
</feature>
<feature type="region of interest" description="Disordered" evidence="1">
    <location>
        <begin position="59"/>
        <end position="101"/>
    </location>
</feature>
<feature type="compositionally biased region" description="Basic and acidic residues" evidence="1">
    <location>
        <begin position="142"/>
        <end position="163"/>
    </location>
</feature>
<feature type="region of interest" description="Disordered" evidence="1">
    <location>
        <begin position="400"/>
        <end position="420"/>
    </location>
</feature>
<feature type="compositionally biased region" description="Low complexity" evidence="1">
    <location>
        <begin position="181"/>
        <end position="199"/>
    </location>
</feature>
<keyword evidence="3" id="KW-1185">Reference proteome</keyword>
<evidence type="ECO:0000313" key="3">
    <source>
        <dbReference type="Proteomes" id="UP001497472"/>
    </source>
</evidence>
<protein>
    <submittedName>
        <fullName evidence="2">Uncharacterized protein</fullName>
    </submittedName>
</protein>
<sequence length="420" mass="47857">MHKPDPEEPEKSRPASRRNSASLSRRSSVDKPHSANTTPKKTQKSFDFLVTGKQILKKSERASSLPGGYHRRQSTESLLKKRVDSPKKITQKSREASLEDDLSLDLSQVSDFEDTNSKYGIKKFTTSTPKKVHRRLIQSVLTDKHNKSMESRSKESSFSRDSYKSSGSTYRHTMSTEMECSSASPISVPSSSESVQFPPDTMMSSRSQDLLDSCCVSTWQESEAKVPGEWSNFWANYNNSLARVPINRYYDQCPTPYRTEDFDLTDLDLSNEALKRSPEDISNINYIIRNEGLHLTPRETQNIIKCTHILGNVLTKAMERQSKERDLLKQDIDTIDPEKEIRKKSLSLNLKETALPLEVKEEKRCETVPTQTDISLPNTKSAPKIFEKILRQLSKTSLDEKVINENPEETEARADVEEEN</sequence>
<comment type="caution">
    <text evidence="2">The sequence shown here is derived from an EMBL/GenBank/DDBJ whole genome shotgun (WGS) entry which is preliminary data.</text>
</comment>
<organism evidence="2 3">
    <name type="scientific">Leptosia nina</name>
    <dbReference type="NCBI Taxonomy" id="320188"/>
    <lineage>
        <taxon>Eukaryota</taxon>
        <taxon>Metazoa</taxon>
        <taxon>Ecdysozoa</taxon>
        <taxon>Arthropoda</taxon>
        <taxon>Hexapoda</taxon>
        <taxon>Insecta</taxon>
        <taxon>Pterygota</taxon>
        <taxon>Neoptera</taxon>
        <taxon>Endopterygota</taxon>
        <taxon>Lepidoptera</taxon>
        <taxon>Glossata</taxon>
        <taxon>Ditrysia</taxon>
        <taxon>Papilionoidea</taxon>
        <taxon>Pieridae</taxon>
        <taxon>Pierinae</taxon>
        <taxon>Leptosia</taxon>
    </lineage>
</organism>
<reference evidence="2 3" key="1">
    <citation type="submission" date="2023-11" db="EMBL/GenBank/DDBJ databases">
        <authorList>
            <person name="Okamura Y."/>
        </authorList>
    </citation>
    <scope>NUCLEOTIDE SEQUENCE [LARGE SCALE GENOMIC DNA]</scope>
</reference>
<feature type="region of interest" description="Disordered" evidence="1">
    <location>
        <begin position="140"/>
        <end position="203"/>
    </location>
</feature>
<feature type="region of interest" description="Disordered" evidence="1">
    <location>
        <begin position="1"/>
        <end position="46"/>
    </location>
</feature>
<feature type="compositionally biased region" description="Basic and acidic residues" evidence="1">
    <location>
        <begin position="78"/>
        <end position="97"/>
    </location>
</feature>
<feature type="compositionally biased region" description="Polar residues" evidence="1">
    <location>
        <begin position="169"/>
        <end position="179"/>
    </location>
</feature>
<dbReference type="Proteomes" id="UP001497472">
    <property type="component" value="Unassembled WGS sequence"/>
</dbReference>
<evidence type="ECO:0000256" key="1">
    <source>
        <dbReference type="SAM" id="MobiDB-lite"/>
    </source>
</evidence>
<dbReference type="AlphaFoldDB" id="A0AAV1K1U3"/>
<gene>
    <name evidence="2" type="ORF">LNINA_LOCUS13247</name>
</gene>
<dbReference type="EMBL" id="CAVLEF010000277">
    <property type="protein sequence ID" value="CAK1554325.1"/>
    <property type="molecule type" value="Genomic_DNA"/>
</dbReference>
<feature type="compositionally biased region" description="Basic and acidic residues" evidence="1">
    <location>
        <begin position="410"/>
        <end position="420"/>
    </location>
</feature>